<reference evidence="1 2" key="1">
    <citation type="journal article" date="2023" name="Life. Sci Alliance">
        <title>Evolutionary insights into 3D genome organization and epigenetic landscape of Vigna mungo.</title>
        <authorList>
            <person name="Junaid A."/>
            <person name="Singh B."/>
            <person name="Bhatia S."/>
        </authorList>
    </citation>
    <scope>NUCLEOTIDE SEQUENCE [LARGE SCALE GENOMIC DNA]</scope>
    <source>
        <strain evidence="1">Urdbean</strain>
    </source>
</reference>
<dbReference type="AlphaFoldDB" id="A0AAQ3MQI1"/>
<proteinExistence type="predicted"/>
<organism evidence="1 2">
    <name type="scientific">Vigna mungo</name>
    <name type="common">Black gram</name>
    <name type="synonym">Phaseolus mungo</name>
    <dbReference type="NCBI Taxonomy" id="3915"/>
    <lineage>
        <taxon>Eukaryota</taxon>
        <taxon>Viridiplantae</taxon>
        <taxon>Streptophyta</taxon>
        <taxon>Embryophyta</taxon>
        <taxon>Tracheophyta</taxon>
        <taxon>Spermatophyta</taxon>
        <taxon>Magnoliopsida</taxon>
        <taxon>eudicotyledons</taxon>
        <taxon>Gunneridae</taxon>
        <taxon>Pentapetalae</taxon>
        <taxon>rosids</taxon>
        <taxon>fabids</taxon>
        <taxon>Fabales</taxon>
        <taxon>Fabaceae</taxon>
        <taxon>Papilionoideae</taxon>
        <taxon>50 kb inversion clade</taxon>
        <taxon>NPAAA clade</taxon>
        <taxon>indigoferoid/millettioid clade</taxon>
        <taxon>Phaseoleae</taxon>
        <taxon>Vigna</taxon>
    </lineage>
</organism>
<evidence type="ECO:0000313" key="2">
    <source>
        <dbReference type="Proteomes" id="UP001374535"/>
    </source>
</evidence>
<keyword evidence="2" id="KW-1185">Reference proteome</keyword>
<sequence length="105" mass="11956">MSIPTDLSRRYCYYFYVTTFLDVIGPSFIRRVCCRCLQPLFAATFRSHCLLPLLPLSAVVRCSVPLSVTIVQQRTLDFQHCCFAPVWCRLLLSTAVSPLYVAVNC</sequence>
<dbReference type="Proteomes" id="UP001374535">
    <property type="component" value="Chromosome 10"/>
</dbReference>
<protein>
    <submittedName>
        <fullName evidence="1">Uncharacterized protein</fullName>
    </submittedName>
</protein>
<evidence type="ECO:0000313" key="1">
    <source>
        <dbReference type="EMBL" id="WVY95190.1"/>
    </source>
</evidence>
<feature type="non-terminal residue" evidence="1">
    <location>
        <position position="105"/>
    </location>
</feature>
<dbReference type="EMBL" id="CP144691">
    <property type="protein sequence ID" value="WVY95190.1"/>
    <property type="molecule type" value="Genomic_DNA"/>
</dbReference>
<name>A0AAQ3MQI1_VIGMU</name>
<accession>A0AAQ3MQI1</accession>
<gene>
    <name evidence="1" type="ORF">V8G54_034278</name>
</gene>